<keyword evidence="2" id="KW-1185">Reference proteome</keyword>
<organism evidence="1 2">
    <name type="scientific">Enhygromyxa salina</name>
    <dbReference type="NCBI Taxonomy" id="215803"/>
    <lineage>
        <taxon>Bacteria</taxon>
        <taxon>Pseudomonadati</taxon>
        <taxon>Myxococcota</taxon>
        <taxon>Polyangia</taxon>
        <taxon>Nannocystales</taxon>
        <taxon>Nannocystaceae</taxon>
        <taxon>Enhygromyxa</taxon>
    </lineage>
</organism>
<dbReference type="OrthoDB" id="5492165at2"/>
<protein>
    <submittedName>
        <fullName evidence="1">Uncharacterized protein</fullName>
    </submittedName>
</protein>
<name>A0A2S9XG72_9BACT</name>
<sequence>MPDSPPGLRPGLHPGQAEQIDVGKLLTIDVESELRKLTQAQLQGPWQLPAELVRRALRHGAERIEVELGRSQLLVRSVGGSVPASVLRELTALLDGERSPQRRHRALSALERAGALSLLGLVGLDPSSLRIVSQPATPEDEPMGLSWRRGGAVELHRLRAPGPEFTEIIVRGAQLDRSRAREWLTSVARFAPVEIRVNGRALTSPDRPPGAGFEDPFSIVSVTAPIVGTIALPRDGELARLYLLQDGIVTAHISVTDAPCFEAAIETRGLCDPAGSAARLREAIQPHTRAIISAAIEHMIELGRAGAALATSDRSRLTQLLLHGARRHREYAKTIARLPLFRGLERDGRERWCDLLALRQSVQDEGGERLLSALFPDQDPADFTPEGRVYVLDESERALLGELLELGFRQPRRRLEGRRGLTRLLREGRSLLRSRDLLLGLRPGGRPLQDAELEPDERGLLVQLRAQFETCEVTMCTGAGPVRRHGPGPDKLLLPRDSERVRDAVRAVARDAAWVYPALLALLDGRDFPQRARRRWMEGVF</sequence>
<gene>
    <name evidence="1" type="ORF">ENSA5_52160</name>
</gene>
<accession>A0A2S9XG72</accession>
<dbReference type="Proteomes" id="UP000237968">
    <property type="component" value="Unassembled WGS sequence"/>
</dbReference>
<dbReference type="AlphaFoldDB" id="A0A2S9XG72"/>
<evidence type="ECO:0000313" key="1">
    <source>
        <dbReference type="EMBL" id="PRP91874.1"/>
    </source>
</evidence>
<proteinExistence type="predicted"/>
<evidence type="ECO:0000313" key="2">
    <source>
        <dbReference type="Proteomes" id="UP000237968"/>
    </source>
</evidence>
<reference evidence="1 2" key="1">
    <citation type="submission" date="2018-03" db="EMBL/GenBank/DDBJ databases">
        <title>Draft Genome Sequences of the Obligatory Marine Myxobacteria Enhygromyxa salina SWB005.</title>
        <authorList>
            <person name="Poehlein A."/>
            <person name="Moghaddam J.A."/>
            <person name="Harms H."/>
            <person name="Alanjari M."/>
            <person name="Koenig G.M."/>
            <person name="Daniel R."/>
            <person name="Schaeberle T.F."/>
        </authorList>
    </citation>
    <scope>NUCLEOTIDE SEQUENCE [LARGE SCALE GENOMIC DNA]</scope>
    <source>
        <strain evidence="1 2">SWB005</strain>
    </source>
</reference>
<comment type="caution">
    <text evidence="1">The sequence shown here is derived from an EMBL/GenBank/DDBJ whole genome shotgun (WGS) entry which is preliminary data.</text>
</comment>
<dbReference type="EMBL" id="PVNK01000229">
    <property type="protein sequence ID" value="PRP91874.1"/>
    <property type="molecule type" value="Genomic_DNA"/>
</dbReference>
<dbReference type="RefSeq" id="WP_106394447.1">
    <property type="nucleotide sequence ID" value="NZ_PVNK01000229.1"/>
</dbReference>